<dbReference type="EMBL" id="CABPSR010000046">
    <property type="protein sequence ID" value="VVE85920.1"/>
    <property type="molecule type" value="Genomic_DNA"/>
</dbReference>
<sequence>MAPDPFDAMNAYPHAALRQFTLQPLGTEGFARAAMYSLIGTARLNGINPEAYLAYVLERIADRPVNRIDELLPWNVAQQLPDTARIEPIR</sequence>
<protein>
    <submittedName>
        <fullName evidence="2">Transposase</fullName>
    </submittedName>
</protein>
<proteinExistence type="predicted"/>
<evidence type="ECO:0000259" key="1">
    <source>
        <dbReference type="Pfam" id="PF13817"/>
    </source>
</evidence>
<evidence type="ECO:0000313" key="3">
    <source>
        <dbReference type="Proteomes" id="UP000335538"/>
    </source>
</evidence>
<organism evidence="2 3">
    <name type="scientific">Pandoraea sputorum</name>
    <dbReference type="NCBI Taxonomy" id="93222"/>
    <lineage>
        <taxon>Bacteria</taxon>
        <taxon>Pseudomonadati</taxon>
        <taxon>Pseudomonadota</taxon>
        <taxon>Betaproteobacteria</taxon>
        <taxon>Burkholderiales</taxon>
        <taxon>Burkholderiaceae</taxon>
        <taxon>Pandoraea</taxon>
    </lineage>
</organism>
<dbReference type="Proteomes" id="UP000335538">
    <property type="component" value="Unassembled WGS sequence"/>
</dbReference>
<dbReference type="Pfam" id="PF13817">
    <property type="entry name" value="DDE_Tnp_IS66_C"/>
    <property type="match status" value="1"/>
</dbReference>
<reference evidence="2 3" key="1">
    <citation type="submission" date="2019-08" db="EMBL/GenBank/DDBJ databases">
        <authorList>
            <person name="Peeters C."/>
        </authorList>
    </citation>
    <scope>NUCLEOTIDE SEQUENCE [LARGE SCALE GENOMIC DNA]</scope>
    <source>
        <strain evidence="2 3">LMG 31121</strain>
    </source>
</reference>
<accession>A0A5E5BNP3</accession>
<name>A0A5E5BNP3_9BURK</name>
<dbReference type="InterPro" id="IPR039552">
    <property type="entry name" value="IS66_C"/>
</dbReference>
<dbReference type="AlphaFoldDB" id="A0A5E5BNP3"/>
<gene>
    <name evidence="2" type="ORF">PSP31121_05553</name>
</gene>
<evidence type="ECO:0000313" key="2">
    <source>
        <dbReference type="EMBL" id="VVE85920.1"/>
    </source>
</evidence>
<feature type="domain" description="Transposase IS66 C-terminal" evidence="1">
    <location>
        <begin position="37"/>
        <end position="74"/>
    </location>
</feature>